<dbReference type="Gene3D" id="1.10.1220.10">
    <property type="entry name" value="Met repressor-like"/>
    <property type="match status" value="1"/>
</dbReference>
<evidence type="ECO:0000313" key="2">
    <source>
        <dbReference type="Proteomes" id="UP000724149"/>
    </source>
</evidence>
<dbReference type="InterPro" id="IPR010985">
    <property type="entry name" value="Ribbon_hlx_hlx"/>
</dbReference>
<organism evidence="1 2">
    <name type="scientific">Hydrogenoanaerobacterium saccharovorans</name>
    <dbReference type="NCBI Taxonomy" id="474960"/>
    <lineage>
        <taxon>Bacteria</taxon>
        <taxon>Bacillati</taxon>
        <taxon>Bacillota</taxon>
        <taxon>Clostridia</taxon>
        <taxon>Eubacteriales</taxon>
        <taxon>Oscillospiraceae</taxon>
        <taxon>Hydrogenoanaerobacterium</taxon>
    </lineage>
</organism>
<sequence length="64" mass="7536">MRNKNNKHLGIEVDPELHYKLRYIAKYEGRSANGQILYLIRQCIREFENQNGEIEMPAPDSSED</sequence>
<gene>
    <name evidence="1" type="ORF">H9X81_11260</name>
</gene>
<dbReference type="Proteomes" id="UP000724149">
    <property type="component" value="Unassembled WGS sequence"/>
</dbReference>
<reference evidence="1 2" key="1">
    <citation type="journal article" date="2021" name="Sci. Rep.">
        <title>The distribution of antibiotic resistance genes in chicken gut microbiota commensals.</title>
        <authorList>
            <person name="Juricova H."/>
            <person name="Matiasovicova J."/>
            <person name="Kubasova T."/>
            <person name="Cejkova D."/>
            <person name="Rychlik I."/>
        </authorList>
    </citation>
    <scope>NUCLEOTIDE SEQUENCE [LARGE SCALE GENOMIC DNA]</scope>
    <source>
        <strain evidence="1 2">An564</strain>
    </source>
</reference>
<keyword evidence="2" id="KW-1185">Reference proteome</keyword>
<dbReference type="InterPro" id="IPR013321">
    <property type="entry name" value="Arc_rbn_hlx_hlx"/>
</dbReference>
<evidence type="ECO:0008006" key="3">
    <source>
        <dbReference type="Google" id="ProtNLM"/>
    </source>
</evidence>
<evidence type="ECO:0000313" key="1">
    <source>
        <dbReference type="EMBL" id="MBM6924262.1"/>
    </source>
</evidence>
<proteinExistence type="predicted"/>
<comment type="caution">
    <text evidence="1">The sequence shown here is derived from an EMBL/GenBank/DDBJ whole genome shotgun (WGS) entry which is preliminary data.</text>
</comment>
<dbReference type="EMBL" id="JACSNR010000014">
    <property type="protein sequence ID" value="MBM6924262.1"/>
    <property type="molecule type" value="Genomic_DNA"/>
</dbReference>
<name>A0ABS2GP27_9FIRM</name>
<dbReference type="SUPFAM" id="SSF47598">
    <property type="entry name" value="Ribbon-helix-helix"/>
    <property type="match status" value="1"/>
</dbReference>
<protein>
    <recommendedName>
        <fullName evidence="3">Arc-like DNA binding domain-containing protein</fullName>
    </recommendedName>
</protein>
<accession>A0ABS2GP27</accession>
<dbReference type="RefSeq" id="WP_191410138.1">
    <property type="nucleotide sequence ID" value="NZ_JACSNR010000014.1"/>
</dbReference>